<evidence type="ECO:0000259" key="1">
    <source>
        <dbReference type="Pfam" id="PF00534"/>
    </source>
</evidence>
<feature type="domain" description="Glycosyl transferase family 1" evidence="1">
    <location>
        <begin position="188"/>
        <end position="354"/>
    </location>
</feature>
<dbReference type="PANTHER" id="PTHR45947:SF3">
    <property type="entry name" value="SULFOQUINOVOSYL TRANSFERASE SQD2"/>
    <property type="match status" value="1"/>
</dbReference>
<evidence type="ECO:0000259" key="2">
    <source>
        <dbReference type="Pfam" id="PF13579"/>
    </source>
</evidence>
<keyword evidence="4" id="KW-1185">Reference proteome</keyword>
<dbReference type="eggNOG" id="COG0438">
    <property type="taxonomic scope" value="Bacteria"/>
</dbReference>
<dbReference type="InterPro" id="IPR028098">
    <property type="entry name" value="Glyco_trans_4-like_N"/>
</dbReference>
<dbReference type="InterPro" id="IPR001296">
    <property type="entry name" value="Glyco_trans_1"/>
</dbReference>
<dbReference type="CDD" id="cd03808">
    <property type="entry name" value="GT4_CapM-like"/>
    <property type="match status" value="1"/>
</dbReference>
<name>G6XJ78_9PROT</name>
<dbReference type="AlphaFoldDB" id="G6XJ78"/>
<feature type="domain" description="Glycosyltransferase subfamily 4-like N-terminal" evidence="2">
    <location>
        <begin position="21"/>
        <end position="173"/>
    </location>
</feature>
<comment type="caution">
    <text evidence="3">The sequence shown here is derived from an EMBL/GenBank/DDBJ whole genome shotgun (WGS) entry which is preliminary data.</text>
</comment>
<protein>
    <submittedName>
        <fullName evidence="3">Lipopolysaccharide biosynthesis protein</fullName>
    </submittedName>
</protein>
<dbReference type="STRING" id="1088869.GMO_15440"/>
<dbReference type="Proteomes" id="UP000004949">
    <property type="component" value="Unassembled WGS sequence"/>
</dbReference>
<evidence type="ECO:0000313" key="3">
    <source>
        <dbReference type="EMBL" id="EHH68194.1"/>
    </source>
</evidence>
<evidence type="ECO:0000313" key="4">
    <source>
        <dbReference type="Proteomes" id="UP000004949"/>
    </source>
</evidence>
<dbReference type="PATRIC" id="fig|1088869.3.peg.1541"/>
<dbReference type="GO" id="GO:0016758">
    <property type="term" value="F:hexosyltransferase activity"/>
    <property type="evidence" value="ECO:0007669"/>
    <property type="project" value="TreeGrafter"/>
</dbReference>
<dbReference type="Gene3D" id="3.40.50.2000">
    <property type="entry name" value="Glycogen Phosphorylase B"/>
    <property type="match status" value="2"/>
</dbReference>
<organism evidence="3 4">
    <name type="scientific">Gluconobacter morbifer G707</name>
    <dbReference type="NCBI Taxonomy" id="1088869"/>
    <lineage>
        <taxon>Bacteria</taxon>
        <taxon>Pseudomonadati</taxon>
        <taxon>Pseudomonadota</taxon>
        <taxon>Alphaproteobacteria</taxon>
        <taxon>Acetobacterales</taxon>
        <taxon>Acetobacteraceae</taxon>
        <taxon>Gluconobacter</taxon>
    </lineage>
</organism>
<dbReference type="InterPro" id="IPR050194">
    <property type="entry name" value="Glycosyltransferase_grp1"/>
</dbReference>
<dbReference type="Pfam" id="PF13579">
    <property type="entry name" value="Glyco_trans_4_4"/>
    <property type="match status" value="1"/>
</dbReference>
<reference evidence="3 4" key="1">
    <citation type="submission" date="2011-10" db="EMBL/GenBank/DDBJ databases">
        <title>Genome sequence of Gluconobacter morbifer G707, isolated from Drosophila gut.</title>
        <authorList>
            <person name="Lee W.-J."/>
            <person name="Kim E.-K."/>
        </authorList>
    </citation>
    <scope>NUCLEOTIDE SEQUENCE [LARGE SCALE GENOMIC DNA]</scope>
    <source>
        <strain evidence="3 4">G707</strain>
    </source>
</reference>
<dbReference type="PANTHER" id="PTHR45947">
    <property type="entry name" value="SULFOQUINOVOSYL TRANSFERASE SQD2"/>
    <property type="match status" value="1"/>
</dbReference>
<dbReference type="EMBL" id="AGQV01000004">
    <property type="protein sequence ID" value="EHH68194.1"/>
    <property type="molecule type" value="Genomic_DNA"/>
</dbReference>
<dbReference type="SUPFAM" id="SSF53756">
    <property type="entry name" value="UDP-Glycosyltransferase/glycogen phosphorylase"/>
    <property type="match status" value="1"/>
</dbReference>
<accession>G6XJ78</accession>
<proteinExistence type="predicted"/>
<dbReference type="Pfam" id="PF00534">
    <property type="entry name" value="Glycos_transf_1"/>
    <property type="match status" value="1"/>
</dbReference>
<gene>
    <name evidence="3" type="ORF">GMO_15440</name>
</gene>
<sequence length="378" mass="41958">MRGRPLKILEVTNVDFALRQFLLPLMRALRTAGHDVAGACADGAHLVPVRKEGFTVHSVPMARSLSPVAQLRAFVALVRLIRRERPDVLHGHMPISGILARFAGRLCGVRVVAYTCHGFLFNQPGPLRRRLLSLVLEALAGRITDLYMTVSREEAQDARRLHLNSHPVAIGNGRDPERYHPNRRTRLRIRQDLGVPNDRPVVIVVSRLVRHKGHPELLRAMEDVPDAELWVAGERLPSDHGDDLEEAFERARSRLGPRLKLLGYREDVAELLAAADVFALPSHFEGLPMSVIEAMLTGLPVVATDVRGPREQVLDGETGFLVPPGLAAPLARALYRLVQDPVLREQMGRAARERAVSHYDERRILAHVVALIENAAAG</sequence>